<dbReference type="AlphaFoldDB" id="A0A8J6UIE1"/>
<dbReference type="EMBL" id="JACWUN010000008">
    <property type="protein sequence ID" value="MBD1400740.1"/>
    <property type="molecule type" value="Genomic_DNA"/>
</dbReference>
<reference evidence="1" key="1">
    <citation type="submission" date="2020-09" db="EMBL/GenBank/DDBJ databases">
        <title>Pelobacter alkaliphilus sp. nov., a novel anaerobic arsenate-reducing bacterium from terrestrial mud volcano.</title>
        <authorList>
            <person name="Khomyakova M.A."/>
            <person name="Merkel A.Y."/>
            <person name="Slobodkin A.I."/>
        </authorList>
    </citation>
    <scope>NUCLEOTIDE SEQUENCE</scope>
    <source>
        <strain evidence="1">M08fum</strain>
    </source>
</reference>
<organism evidence="1 2">
    <name type="scientific">Pelovirga terrestris</name>
    <dbReference type="NCBI Taxonomy" id="2771352"/>
    <lineage>
        <taxon>Bacteria</taxon>
        <taxon>Pseudomonadati</taxon>
        <taxon>Thermodesulfobacteriota</taxon>
        <taxon>Desulfuromonadia</taxon>
        <taxon>Geobacterales</taxon>
        <taxon>Geobacteraceae</taxon>
        <taxon>Pelovirga</taxon>
    </lineage>
</organism>
<comment type="caution">
    <text evidence="1">The sequence shown here is derived from an EMBL/GenBank/DDBJ whole genome shotgun (WGS) entry which is preliminary data.</text>
</comment>
<evidence type="ECO:0000313" key="2">
    <source>
        <dbReference type="Proteomes" id="UP000632828"/>
    </source>
</evidence>
<dbReference type="RefSeq" id="WP_191155589.1">
    <property type="nucleotide sequence ID" value="NZ_JACWUN010000008.1"/>
</dbReference>
<dbReference type="Proteomes" id="UP000632828">
    <property type="component" value="Unassembled WGS sequence"/>
</dbReference>
<protein>
    <submittedName>
        <fullName evidence="1">Uncharacterized protein</fullName>
    </submittedName>
</protein>
<evidence type="ECO:0000313" key="1">
    <source>
        <dbReference type="EMBL" id="MBD1400740.1"/>
    </source>
</evidence>
<accession>A0A8J6UIE1</accession>
<sequence>MHYEQIAQHLVDIYQDSFGGKPSGRYRISMKHLRRIAGHRRVFQQDLAQISKEMYQLGYSLIDMESFCVVINHKTFVHYRRYSDVTSQQDPDAGRKSS</sequence>
<name>A0A8J6UIE1_9BACT</name>
<keyword evidence="2" id="KW-1185">Reference proteome</keyword>
<proteinExistence type="predicted"/>
<gene>
    <name evidence="1" type="ORF">ICT70_08670</name>
</gene>